<dbReference type="Pfam" id="PF00705">
    <property type="entry name" value="PCNA_N"/>
    <property type="match status" value="1"/>
</dbReference>
<dbReference type="GO" id="GO:0072702">
    <property type="term" value="P:response to methyl methanesulfonate"/>
    <property type="evidence" value="ECO:0007669"/>
    <property type="project" value="UniProtKB-ARBA"/>
</dbReference>
<dbReference type="CDD" id="cd00577">
    <property type="entry name" value="PCNA"/>
    <property type="match status" value="1"/>
</dbReference>
<comment type="subunit">
    <text evidence="6">Homotrimer. Forms a complex with activator 1 heteropentamer in the presence of ATP.</text>
</comment>
<evidence type="ECO:0000259" key="10">
    <source>
        <dbReference type="Pfam" id="PF02747"/>
    </source>
</evidence>
<keyword evidence="5 7" id="KW-0539">Nucleus</keyword>
<dbReference type="InterPro" id="IPR046938">
    <property type="entry name" value="DNA_clamp_sf"/>
</dbReference>
<dbReference type="GO" id="GO:0030337">
    <property type="term" value="F:DNA polymerase processivity factor activity"/>
    <property type="evidence" value="ECO:0007669"/>
    <property type="project" value="InterPro"/>
</dbReference>
<reference evidence="11" key="1">
    <citation type="submission" date="2020-11" db="EMBL/GenBank/DDBJ databases">
        <authorList>
            <person name="Tran Van P."/>
        </authorList>
    </citation>
    <scope>NUCLEOTIDE SEQUENCE</scope>
</reference>
<dbReference type="AlphaFoldDB" id="A0A7R9QG20"/>
<dbReference type="Pfam" id="PF02747">
    <property type="entry name" value="PCNA_C"/>
    <property type="match status" value="1"/>
</dbReference>
<comment type="subcellular location">
    <subcellularLocation>
        <location evidence="1 7">Nucleus</location>
    </subcellularLocation>
</comment>
<dbReference type="FunFam" id="3.70.10.10:FF:000001">
    <property type="entry name" value="Proliferating cell nuclear antigen"/>
    <property type="match status" value="1"/>
</dbReference>
<comment type="function">
    <text evidence="7">This protein is an auxiliary protein of DNA polymerase delta and is involved in the control of eukaryotic DNA replication by increasing the polymerase's processivity during elongation of the leading strand.</text>
</comment>
<dbReference type="GO" id="GO:0006275">
    <property type="term" value="P:regulation of DNA replication"/>
    <property type="evidence" value="ECO:0007669"/>
    <property type="project" value="InterPro"/>
</dbReference>
<dbReference type="PRINTS" id="PR00339">
    <property type="entry name" value="PCNACYCLIN"/>
</dbReference>
<evidence type="ECO:0000256" key="7">
    <source>
        <dbReference type="RuleBase" id="RU000641"/>
    </source>
</evidence>
<evidence type="ECO:0000256" key="1">
    <source>
        <dbReference type="ARBA" id="ARBA00004123"/>
    </source>
</evidence>
<dbReference type="PANTHER" id="PTHR11352">
    <property type="entry name" value="PROLIFERATING CELL NUCLEAR ANTIGEN"/>
    <property type="match status" value="1"/>
</dbReference>
<name>A0A7R9QG20_9ACAR</name>
<evidence type="ECO:0000256" key="6">
    <source>
        <dbReference type="ARBA" id="ARBA00062326"/>
    </source>
</evidence>
<dbReference type="NCBIfam" id="TIGR00590">
    <property type="entry name" value="pcna"/>
    <property type="match status" value="1"/>
</dbReference>
<dbReference type="EMBL" id="OC916506">
    <property type="protein sequence ID" value="CAD7644446.1"/>
    <property type="molecule type" value="Genomic_DNA"/>
</dbReference>
<dbReference type="EMBL" id="CAJPVJ010001681">
    <property type="protein sequence ID" value="CAG2165130.1"/>
    <property type="molecule type" value="Genomic_DNA"/>
</dbReference>
<dbReference type="PROSITE" id="PS00293">
    <property type="entry name" value="PCNA_2"/>
    <property type="match status" value="1"/>
</dbReference>
<dbReference type="GO" id="GO:0003677">
    <property type="term" value="F:DNA binding"/>
    <property type="evidence" value="ECO:0007669"/>
    <property type="project" value="UniProtKB-KW"/>
</dbReference>
<dbReference type="HAMAP" id="MF_00317">
    <property type="entry name" value="DNApol_clamp_arch"/>
    <property type="match status" value="1"/>
</dbReference>
<evidence type="ECO:0000313" key="11">
    <source>
        <dbReference type="EMBL" id="CAD7644446.1"/>
    </source>
</evidence>
<dbReference type="InterPro" id="IPR022659">
    <property type="entry name" value="Pr_cel_nuc_antig_CS"/>
</dbReference>
<dbReference type="InterPro" id="IPR022649">
    <property type="entry name" value="Pr_cel_nuc_antig_C"/>
</dbReference>
<dbReference type="PANTHER" id="PTHR11352:SF0">
    <property type="entry name" value="PROLIFERATING CELL NUCLEAR ANTIGEN"/>
    <property type="match status" value="1"/>
</dbReference>
<evidence type="ECO:0000256" key="3">
    <source>
        <dbReference type="ARBA" id="ARBA00022705"/>
    </source>
</evidence>
<evidence type="ECO:0000259" key="9">
    <source>
        <dbReference type="Pfam" id="PF00705"/>
    </source>
</evidence>
<dbReference type="InterPro" id="IPR000730">
    <property type="entry name" value="Pr_cel_nuc_antig"/>
</dbReference>
<feature type="domain" description="Proliferating cell nuclear antigen PCNA N-terminal" evidence="9">
    <location>
        <begin position="1"/>
        <end position="123"/>
    </location>
</feature>
<protein>
    <recommendedName>
        <fullName evidence="7">DNA sliding clamp PCNA</fullName>
    </recommendedName>
</protein>
<gene>
    <name evidence="11" type="ORF">ONB1V03_LOCUS4676</name>
</gene>
<dbReference type="GO" id="GO:0006298">
    <property type="term" value="P:mismatch repair"/>
    <property type="evidence" value="ECO:0007669"/>
    <property type="project" value="TreeGrafter"/>
</dbReference>
<dbReference type="Gene3D" id="3.10.150.10">
    <property type="entry name" value="DNA Polymerase III, subunit A, domain 2"/>
    <property type="match status" value="2"/>
</dbReference>
<evidence type="ECO:0000256" key="4">
    <source>
        <dbReference type="ARBA" id="ARBA00023125"/>
    </source>
</evidence>
<dbReference type="Proteomes" id="UP000728032">
    <property type="component" value="Unassembled WGS sequence"/>
</dbReference>
<proteinExistence type="inferred from homology"/>
<dbReference type="GO" id="GO:0019985">
    <property type="term" value="P:translesion synthesis"/>
    <property type="evidence" value="ECO:0007669"/>
    <property type="project" value="TreeGrafter"/>
</dbReference>
<dbReference type="OrthoDB" id="534348at2759"/>
<keyword evidence="4 8" id="KW-0238">DNA-binding</keyword>
<keyword evidence="12" id="KW-1185">Reference proteome</keyword>
<dbReference type="SUPFAM" id="SSF55979">
    <property type="entry name" value="DNA clamp"/>
    <property type="match status" value="2"/>
</dbReference>
<feature type="domain" description="Proliferating cell nuclear antigen PCNA C-terminal" evidence="10">
    <location>
        <begin position="127"/>
        <end position="252"/>
    </location>
</feature>
<dbReference type="InterPro" id="IPR022648">
    <property type="entry name" value="Pr_cel_nuc_antig_N"/>
</dbReference>
<organism evidence="11">
    <name type="scientific">Oppiella nova</name>
    <dbReference type="NCBI Taxonomy" id="334625"/>
    <lineage>
        <taxon>Eukaryota</taxon>
        <taxon>Metazoa</taxon>
        <taxon>Ecdysozoa</taxon>
        <taxon>Arthropoda</taxon>
        <taxon>Chelicerata</taxon>
        <taxon>Arachnida</taxon>
        <taxon>Acari</taxon>
        <taxon>Acariformes</taxon>
        <taxon>Sarcoptiformes</taxon>
        <taxon>Oribatida</taxon>
        <taxon>Brachypylina</taxon>
        <taxon>Oppioidea</taxon>
        <taxon>Oppiidae</taxon>
        <taxon>Oppiella</taxon>
    </lineage>
</organism>
<evidence type="ECO:0000313" key="12">
    <source>
        <dbReference type="Proteomes" id="UP000728032"/>
    </source>
</evidence>
<evidence type="ECO:0000256" key="5">
    <source>
        <dbReference type="ARBA" id="ARBA00023242"/>
    </source>
</evidence>
<comment type="similarity">
    <text evidence="2 8">Belongs to the PCNA family.</text>
</comment>
<dbReference type="PROSITE" id="PS01251">
    <property type="entry name" value="PCNA_1"/>
    <property type="match status" value="1"/>
</dbReference>
<dbReference type="FunFam" id="3.10.150.10:FF:000006">
    <property type="entry name" value="Proliferating cell nuclear antigen"/>
    <property type="match status" value="1"/>
</dbReference>
<evidence type="ECO:0000256" key="8">
    <source>
        <dbReference type="RuleBase" id="RU003671"/>
    </source>
</evidence>
<dbReference type="FunFam" id="3.10.150.10:FF:000008">
    <property type="entry name" value="Proliferating cell nuclear antigen"/>
    <property type="match status" value="1"/>
</dbReference>
<accession>A0A7R9QG20</accession>
<dbReference type="GO" id="GO:0042542">
    <property type="term" value="P:response to hydrogen peroxide"/>
    <property type="evidence" value="ECO:0007669"/>
    <property type="project" value="UniProtKB-ARBA"/>
</dbReference>
<keyword evidence="3 8" id="KW-0235">DNA replication</keyword>
<sequence>MFEARLIQGSILKKILDAIKDLVTDASWDCSPNGMSLQAMDTSHVSLVSVSLNSDGFDKYRCDRNLTLGMNLISLSKIIKCAANDDTIIIKAGDGGDKITLLFEAQNESEVAEYEIKLMNLDSEYLGIPDTTYNVTIKMPSNKFQRICRDLSQIGDAVTISCAKDGVRFGAAGDLGSGSIRLAQTATSDKPEDSVTISMQEALCQSFALKYLNHFAKATPLSAQVTLSMSPDVPLGEPLLFNVCVVEYNISDNDDENPSTIGFIRYYLAPKIDDTDES</sequence>
<evidence type="ECO:0000256" key="2">
    <source>
        <dbReference type="ARBA" id="ARBA00010462"/>
    </source>
</evidence>
<dbReference type="GO" id="GO:0006272">
    <property type="term" value="P:leading strand elongation"/>
    <property type="evidence" value="ECO:0007669"/>
    <property type="project" value="TreeGrafter"/>
</dbReference>
<dbReference type="GO" id="GO:0043626">
    <property type="term" value="C:PCNA complex"/>
    <property type="evidence" value="ECO:0007669"/>
    <property type="project" value="TreeGrafter"/>
</dbReference>